<name>A0ABP0HUQ6_9DINO</name>
<sequence>MSDVPAAVRYEYVTREIGVPVCTLTAADCNARWRSLPQWRPLNGRRIQFQVPSLPDGGDNVMLQIPMPDGSKLEVPLPERCAEGDWLSLFQRADLSWKVVVKKKRFSFVVPKECQGGDVLTLSPSDQISLSFTIPENVEPYNVVTLAQEGDEWAFAQCAVLPPFSETPFQPDWTTGQYQQILNALKSKGYVDRLRPDPEGVLHVSVPFCGHFHEYVTLGNFLAESASAVPGVGKISVFGMELFDDYIRDWALAERYLWRKHGIECRVEQGDLAEEPIPTAQWVIGIHPEVTKGGPWFRIIGSLLRSCTGLCTFATFYEEERVMQHMRFAGGDLVARLPSHGSVANRIFRQIIERACGARQIFADSVLQVLWNRLEPRVKVPVVPVKKIHHPRFEGGYNPELDTYDVRTAPKLDVVPEEVLRCKRRQIIALLGRVEAGGDQKMLDHYLKVADEHYAELQAFEAEFANDRKQWVFADFNSCGTETSTTCSETEEVASSQFLDVSRPRSEIEEEWTLVD</sequence>
<evidence type="ECO:0000313" key="1">
    <source>
        <dbReference type="EMBL" id="CAK8993941.1"/>
    </source>
</evidence>
<evidence type="ECO:0000313" key="2">
    <source>
        <dbReference type="Proteomes" id="UP001642464"/>
    </source>
</evidence>
<reference evidence="1 2" key="1">
    <citation type="submission" date="2024-02" db="EMBL/GenBank/DDBJ databases">
        <authorList>
            <person name="Chen Y."/>
            <person name="Shah S."/>
            <person name="Dougan E. K."/>
            <person name="Thang M."/>
            <person name="Chan C."/>
        </authorList>
    </citation>
    <scope>NUCLEOTIDE SEQUENCE [LARGE SCALE GENOMIC DNA]</scope>
</reference>
<accession>A0ABP0HUQ6</accession>
<comment type="caution">
    <text evidence="1">The sequence shown here is derived from an EMBL/GenBank/DDBJ whole genome shotgun (WGS) entry which is preliminary data.</text>
</comment>
<keyword evidence="1" id="KW-0378">Hydrolase</keyword>
<dbReference type="GO" id="GO:0016787">
    <property type="term" value="F:hydrolase activity"/>
    <property type="evidence" value="ECO:0007669"/>
    <property type="project" value="UniProtKB-KW"/>
</dbReference>
<protein>
    <submittedName>
        <fullName evidence="1">Peptidyl-tRNA hydrolase</fullName>
    </submittedName>
</protein>
<keyword evidence="2" id="KW-1185">Reference proteome</keyword>
<dbReference type="EMBL" id="CAXAMM010001903">
    <property type="protein sequence ID" value="CAK8993941.1"/>
    <property type="molecule type" value="Genomic_DNA"/>
</dbReference>
<gene>
    <name evidence="1" type="ORF">SCF082_LOCUS3723</name>
</gene>
<dbReference type="Proteomes" id="UP001642464">
    <property type="component" value="Unassembled WGS sequence"/>
</dbReference>
<proteinExistence type="predicted"/>
<organism evidence="1 2">
    <name type="scientific">Durusdinium trenchii</name>
    <dbReference type="NCBI Taxonomy" id="1381693"/>
    <lineage>
        <taxon>Eukaryota</taxon>
        <taxon>Sar</taxon>
        <taxon>Alveolata</taxon>
        <taxon>Dinophyceae</taxon>
        <taxon>Suessiales</taxon>
        <taxon>Symbiodiniaceae</taxon>
        <taxon>Durusdinium</taxon>
    </lineage>
</organism>